<name>A0A5R8KE63_9BACT</name>
<comment type="caution">
    <text evidence="5">The sequence shown here is derived from an EMBL/GenBank/DDBJ whole genome shotgun (WGS) entry which is preliminary data.</text>
</comment>
<feature type="domain" description="Rhodanese" evidence="4">
    <location>
        <begin position="184"/>
        <end position="298"/>
    </location>
</feature>
<dbReference type="AlphaFoldDB" id="A0A5R8KE63"/>
<protein>
    <recommendedName>
        <fullName evidence="2">Sulfurtransferase</fullName>
    </recommendedName>
</protein>
<evidence type="ECO:0000313" key="5">
    <source>
        <dbReference type="EMBL" id="TLD70571.1"/>
    </source>
</evidence>
<evidence type="ECO:0000256" key="2">
    <source>
        <dbReference type="RuleBase" id="RU000507"/>
    </source>
</evidence>
<dbReference type="InterPro" id="IPR036873">
    <property type="entry name" value="Rhodanese-like_dom_sf"/>
</dbReference>
<dbReference type="InterPro" id="IPR001763">
    <property type="entry name" value="Rhodanese-like_dom"/>
</dbReference>
<evidence type="ECO:0000256" key="3">
    <source>
        <dbReference type="SAM" id="SignalP"/>
    </source>
</evidence>
<keyword evidence="2 5" id="KW-0808">Transferase</keyword>
<dbReference type="SMART" id="SM00450">
    <property type="entry name" value="RHOD"/>
    <property type="match status" value="2"/>
</dbReference>
<evidence type="ECO:0000313" key="6">
    <source>
        <dbReference type="Proteomes" id="UP000306196"/>
    </source>
</evidence>
<dbReference type="EMBL" id="VAUV01000008">
    <property type="protein sequence ID" value="TLD70571.1"/>
    <property type="molecule type" value="Genomic_DNA"/>
</dbReference>
<dbReference type="PROSITE" id="PS50206">
    <property type="entry name" value="RHODANESE_3"/>
    <property type="match status" value="2"/>
</dbReference>
<sequence length="305" mass="33590">MNRLIAPLALLCLVTSLAQAEIKSISPADAKALIENPDPSQRPHVIDTRGGYKDYFRAHLPNAHHLNFDTLRGTDHGVPVQYLPDDLTQILLTRAGVDKTRPHLLYADGAALPNDEILSATMVAYVLEKFGVNDILILDGGLSAWKAAGYATTQEYPDTKSGNLSTASPLPISLSVDEVLKLKDQPGHVLVDARPINEYLGKDDVWLRKGHIPGAISFHWAKLMAADNTHQFKPFDSVKAELTAAGLTPDKNILVYCGTSREGSLLRFYLKHVAGYPHVRLYEGSWKEYASLKQHPVETKANEPK</sequence>
<keyword evidence="3" id="KW-0732">Signal</keyword>
<keyword evidence="1" id="KW-0677">Repeat</keyword>
<keyword evidence="6" id="KW-1185">Reference proteome</keyword>
<gene>
    <name evidence="5" type="ORF">FEM03_12700</name>
</gene>
<dbReference type="Gene3D" id="3.40.250.10">
    <property type="entry name" value="Rhodanese-like domain"/>
    <property type="match status" value="2"/>
</dbReference>
<organism evidence="5 6">
    <name type="scientific">Phragmitibacter flavus</name>
    <dbReference type="NCBI Taxonomy" id="2576071"/>
    <lineage>
        <taxon>Bacteria</taxon>
        <taxon>Pseudomonadati</taxon>
        <taxon>Verrucomicrobiota</taxon>
        <taxon>Verrucomicrobiia</taxon>
        <taxon>Verrucomicrobiales</taxon>
        <taxon>Verrucomicrobiaceae</taxon>
        <taxon>Phragmitibacter</taxon>
    </lineage>
</organism>
<dbReference type="OrthoDB" id="9770030at2"/>
<reference evidence="5 6" key="1">
    <citation type="submission" date="2019-05" db="EMBL/GenBank/DDBJ databases">
        <title>Verrucobacter flavum gen. nov., sp. nov. a new member of the family Verrucomicrobiaceae.</title>
        <authorList>
            <person name="Szuroczki S."/>
            <person name="Abbaszade G."/>
            <person name="Szabo A."/>
            <person name="Felfoldi T."/>
            <person name="Schumann P."/>
            <person name="Boka K."/>
            <person name="Keki Z."/>
            <person name="Toumi M."/>
            <person name="Toth E."/>
        </authorList>
    </citation>
    <scope>NUCLEOTIDE SEQUENCE [LARGE SCALE GENOMIC DNA]</scope>
    <source>
        <strain evidence="5 6">MG-N-17</strain>
    </source>
</reference>
<proteinExistence type="predicted"/>
<dbReference type="PANTHER" id="PTHR43855">
    <property type="entry name" value="THIOSULFATE SULFURTRANSFERASE"/>
    <property type="match status" value="1"/>
</dbReference>
<dbReference type="PANTHER" id="PTHR43855:SF1">
    <property type="entry name" value="THIOSULFATE SULFURTRANSFERASE"/>
    <property type="match status" value="1"/>
</dbReference>
<dbReference type="GO" id="GO:0004792">
    <property type="term" value="F:thiosulfate-cyanide sulfurtransferase activity"/>
    <property type="evidence" value="ECO:0007669"/>
    <property type="project" value="InterPro"/>
</dbReference>
<dbReference type="InterPro" id="IPR051126">
    <property type="entry name" value="Thiosulfate_sulfurtransferase"/>
</dbReference>
<dbReference type="CDD" id="cd01449">
    <property type="entry name" value="TST_Repeat_2"/>
    <property type="match status" value="1"/>
</dbReference>
<feature type="signal peptide" evidence="3">
    <location>
        <begin position="1"/>
        <end position="20"/>
    </location>
</feature>
<feature type="chain" id="PRO_5024428499" description="Sulfurtransferase" evidence="3">
    <location>
        <begin position="21"/>
        <end position="305"/>
    </location>
</feature>
<dbReference type="SUPFAM" id="SSF52821">
    <property type="entry name" value="Rhodanese/Cell cycle control phosphatase"/>
    <property type="match status" value="2"/>
</dbReference>
<dbReference type="Proteomes" id="UP000306196">
    <property type="component" value="Unassembled WGS sequence"/>
</dbReference>
<accession>A0A5R8KE63</accession>
<dbReference type="Pfam" id="PF00581">
    <property type="entry name" value="Rhodanese"/>
    <property type="match status" value="2"/>
</dbReference>
<dbReference type="RefSeq" id="WP_138086627.1">
    <property type="nucleotide sequence ID" value="NZ_VAUV01000008.1"/>
</dbReference>
<dbReference type="PROSITE" id="PS00683">
    <property type="entry name" value="RHODANESE_2"/>
    <property type="match status" value="1"/>
</dbReference>
<feature type="domain" description="Rhodanese" evidence="4">
    <location>
        <begin position="39"/>
        <end position="154"/>
    </location>
</feature>
<evidence type="ECO:0000256" key="1">
    <source>
        <dbReference type="ARBA" id="ARBA00022737"/>
    </source>
</evidence>
<dbReference type="InterPro" id="IPR001307">
    <property type="entry name" value="Thiosulphate_STrfase_CS"/>
</dbReference>
<evidence type="ECO:0000259" key="4">
    <source>
        <dbReference type="PROSITE" id="PS50206"/>
    </source>
</evidence>